<evidence type="ECO:0000256" key="7">
    <source>
        <dbReference type="ARBA" id="ARBA00023239"/>
    </source>
</evidence>
<keyword evidence="6" id="KW-0238">DNA-binding</keyword>
<dbReference type="SUPFAM" id="SSF143081">
    <property type="entry name" value="BB1717-like"/>
    <property type="match status" value="1"/>
</dbReference>
<keyword evidence="4 8" id="KW-0378">Hydrolase</keyword>
<dbReference type="Proteomes" id="UP000195807">
    <property type="component" value="Chromosome"/>
</dbReference>
<dbReference type="KEGG" id="cman:A9D14_02180"/>
<dbReference type="AlphaFoldDB" id="A0A1Z1F8X9"/>
<dbReference type="InterPro" id="IPR036590">
    <property type="entry name" value="SRAP-like"/>
</dbReference>
<reference evidence="9 10" key="1">
    <citation type="submission" date="2017-01" db="EMBL/GenBank/DDBJ databases">
        <title>Complete genome sequence of esterase-producing bacterium Croceicoccus marinus E4A9.</title>
        <authorList>
            <person name="Wu Y.-H."/>
            <person name="Cheng H."/>
            <person name="Xu L."/>
            <person name="Huo Y.-Y."/>
            <person name="Wang C.-S."/>
            <person name="Xu X.-W."/>
        </authorList>
    </citation>
    <scope>NUCLEOTIDE SEQUENCE [LARGE SCALE GENOMIC DNA]</scope>
    <source>
        <strain evidence="9 10">E4A9</strain>
    </source>
</reference>
<comment type="similarity">
    <text evidence="1 8">Belongs to the SOS response-associated peptidase family.</text>
</comment>
<evidence type="ECO:0000313" key="9">
    <source>
        <dbReference type="EMBL" id="ARU15203.1"/>
    </source>
</evidence>
<gene>
    <name evidence="9" type="ORF">A9D14_02180</name>
</gene>
<keyword evidence="10" id="KW-1185">Reference proteome</keyword>
<dbReference type="Pfam" id="PF02586">
    <property type="entry name" value="SRAP"/>
    <property type="match status" value="1"/>
</dbReference>
<evidence type="ECO:0000256" key="3">
    <source>
        <dbReference type="ARBA" id="ARBA00022763"/>
    </source>
</evidence>
<evidence type="ECO:0000256" key="1">
    <source>
        <dbReference type="ARBA" id="ARBA00008136"/>
    </source>
</evidence>
<dbReference type="EC" id="3.4.-.-" evidence="8"/>
<keyword evidence="5" id="KW-0190">Covalent protein-DNA linkage</keyword>
<sequence length="203" mass="22276">MCNLYRMTKAADEVARLFGTDAPPGVNMGEEVFPGYPGMVFDGAALRGMVWGFPLSVKGKSGRMLKPRPVNNARCDRLDSFMWRYSFAERRCLIPMTAFAEAEGPGGGKTRSWFSLPDQPVFTAAGIWRHSDEWGAVFSMVMTDAAPAVQGLHDRSPVLLDPGSRDIWLRGTGEQALALCAPYAGPMHVDRTAEPWVQRAAAH</sequence>
<protein>
    <recommendedName>
        <fullName evidence="8">Abasic site processing protein</fullName>
        <ecNumber evidence="8">3.4.-.-</ecNumber>
    </recommendedName>
</protein>
<organism evidence="9 10">
    <name type="scientific">Croceicoccus marinus</name>
    <dbReference type="NCBI Taxonomy" id="450378"/>
    <lineage>
        <taxon>Bacteria</taxon>
        <taxon>Pseudomonadati</taxon>
        <taxon>Pseudomonadota</taxon>
        <taxon>Alphaproteobacteria</taxon>
        <taxon>Sphingomonadales</taxon>
        <taxon>Erythrobacteraceae</taxon>
        <taxon>Croceicoccus</taxon>
    </lineage>
</organism>
<evidence type="ECO:0000256" key="6">
    <source>
        <dbReference type="ARBA" id="ARBA00023125"/>
    </source>
</evidence>
<accession>A0A1Z1F8X9</accession>
<dbReference type="GO" id="GO:0106300">
    <property type="term" value="P:protein-DNA covalent cross-linking repair"/>
    <property type="evidence" value="ECO:0007669"/>
    <property type="project" value="InterPro"/>
</dbReference>
<evidence type="ECO:0000256" key="5">
    <source>
        <dbReference type="ARBA" id="ARBA00023124"/>
    </source>
</evidence>
<dbReference type="Gene3D" id="3.90.1680.10">
    <property type="entry name" value="SOS response associated peptidase-like"/>
    <property type="match status" value="1"/>
</dbReference>
<dbReference type="GO" id="GO:0006508">
    <property type="term" value="P:proteolysis"/>
    <property type="evidence" value="ECO:0007669"/>
    <property type="project" value="UniProtKB-KW"/>
</dbReference>
<name>A0A1Z1F8X9_9SPHN</name>
<evidence type="ECO:0000313" key="10">
    <source>
        <dbReference type="Proteomes" id="UP000195807"/>
    </source>
</evidence>
<evidence type="ECO:0000256" key="2">
    <source>
        <dbReference type="ARBA" id="ARBA00022670"/>
    </source>
</evidence>
<dbReference type="PANTHER" id="PTHR13604:SF0">
    <property type="entry name" value="ABASIC SITE PROCESSING PROTEIN HMCES"/>
    <property type="match status" value="1"/>
</dbReference>
<keyword evidence="2 8" id="KW-0645">Protease</keyword>
<dbReference type="GO" id="GO:0016829">
    <property type="term" value="F:lyase activity"/>
    <property type="evidence" value="ECO:0007669"/>
    <property type="project" value="UniProtKB-KW"/>
</dbReference>
<keyword evidence="7" id="KW-0456">Lyase</keyword>
<keyword evidence="3" id="KW-0227">DNA damage</keyword>
<dbReference type="GO" id="GO:0003697">
    <property type="term" value="F:single-stranded DNA binding"/>
    <property type="evidence" value="ECO:0007669"/>
    <property type="project" value="InterPro"/>
</dbReference>
<evidence type="ECO:0000256" key="4">
    <source>
        <dbReference type="ARBA" id="ARBA00022801"/>
    </source>
</evidence>
<dbReference type="EMBL" id="CP019602">
    <property type="protein sequence ID" value="ARU15203.1"/>
    <property type="molecule type" value="Genomic_DNA"/>
</dbReference>
<dbReference type="OrthoDB" id="9782620at2"/>
<dbReference type="GO" id="GO:0008233">
    <property type="term" value="F:peptidase activity"/>
    <property type="evidence" value="ECO:0007669"/>
    <property type="project" value="UniProtKB-KW"/>
</dbReference>
<proteinExistence type="inferred from homology"/>
<evidence type="ECO:0000256" key="8">
    <source>
        <dbReference type="RuleBase" id="RU364100"/>
    </source>
</evidence>
<dbReference type="STRING" id="450378.GCA_001661675_00435"/>
<dbReference type="InterPro" id="IPR003738">
    <property type="entry name" value="SRAP"/>
</dbReference>
<dbReference type="PANTHER" id="PTHR13604">
    <property type="entry name" value="DC12-RELATED"/>
    <property type="match status" value="1"/>
</dbReference>